<dbReference type="PANTHER" id="PTHR30266">
    <property type="entry name" value="MECHANOSENSITIVE CHANNEL MSCL"/>
    <property type="match status" value="1"/>
</dbReference>
<evidence type="ECO:0000313" key="10">
    <source>
        <dbReference type="EMBL" id="NYS70254.1"/>
    </source>
</evidence>
<evidence type="ECO:0000313" key="11">
    <source>
        <dbReference type="EMBL" id="RRD29197.1"/>
    </source>
</evidence>
<gene>
    <name evidence="11" type="primary">mscL</name>
    <name evidence="11" type="ORF">EII10_07515</name>
    <name evidence="10" type="ORF">HZZ05_12190</name>
</gene>
<keyword evidence="2" id="KW-0813">Transport</keyword>
<evidence type="ECO:0000256" key="5">
    <source>
        <dbReference type="ARBA" id="ARBA00022989"/>
    </source>
</evidence>
<keyword evidence="12" id="KW-1185">Reference proteome</keyword>
<dbReference type="Proteomes" id="UP000572528">
    <property type="component" value="Unassembled WGS sequence"/>
</dbReference>
<dbReference type="AlphaFoldDB" id="A0A3P1V680"/>
<dbReference type="OrthoDB" id="9810350at2"/>
<keyword evidence="8" id="KW-0407">Ion channel</keyword>
<evidence type="ECO:0000313" key="13">
    <source>
        <dbReference type="Proteomes" id="UP000572528"/>
    </source>
</evidence>
<keyword evidence="6" id="KW-0406">Ion transport</keyword>
<dbReference type="Proteomes" id="UP000271272">
    <property type="component" value="Unassembled WGS sequence"/>
</dbReference>
<sequence length="129" mass="13957">MIKGFKEFISQGNALELAVAVIIGAAFKPIVDAITKVILDIIGQVIGSPNFDSVGQFKIFASSEEYIQPGTIITAVVNFFLVAIAVYFCIVMPMNKLKERQKKAVEAGPDAPTDVELLAEIRDLLASKN</sequence>
<reference evidence="11 12" key="1">
    <citation type="submission" date="2018-11" db="EMBL/GenBank/DDBJ databases">
        <title>Genomes From Bacteria Associated with the Canine Oral Cavity: a Test Case for Automated Genome-Based Taxonomic Assignment.</title>
        <authorList>
            <person name="Coil D.A."/>
            <person name="Jospin G."/>
            <person name="Darling A.E."/>
            <person name="Wallis C."/>
            <person name="Davis I.J."/>
            <person name="Harris S."/>
            <person name="Eisen J.A."/>
            <person name="Holcombe L.J."/>
            <person name="O'Flynn C."/>
        </authorList>
    </citation>
    <scope>NUCLEOTIDE SEQUENCE [LARGE SCALE GENOMIC DNA]</scope>
    <source>
        <strain evidence="11 12">OH5050</strain>
    </source>
</reference>
<keyword evidence="3" id="KW-1003">Cell membrane</keyword>
<organism evidence="11 12">
    <name type="scientific">Actinomyces bowdenii</name>
    <dbReference type="NCBI Taxonomy" id="131109"/>
    <lineage>
        <taxon>Bacteria</taxon>
        <taxon>Bacillati</taxon>
        <taxon>Actinomycetota</taxon>
        <taxon>Actinomycetes</taxon>
        <taxon>Actinomycetales</taxon>
        <taxon>Actinomycetaceae</taxon>
        <taxon>Actinomyces</taxon>
    </lineage>
</organism>
<evidence type="ECO:0000256" key="3">
    <source>
        <dbReference type="ARBA" id="ARBA00022475"/>
    </source>
</evidence>
<dbReference type="InterPro" id="IPR036019">
    <property type="entry name" value="MscL_channel"/>
</dbReference>
<dbReference type="EMBL" id="RQZC01000010">
    <property type="protein sequence ID" value="RRD29197.1"/>
    <property type="molecule type" value="Genomic_DNA"/>
</dbReference>
<dbReference type="PRINTS" id="PR01264">
    <property type="entry name" value="MECHCHANNEL"/>
</dbReference>
<reference evidence="10 13" key="2">
    <citation type="submission" date="2020-07" db="EMBL/GenBank/DDBJ databases">
        <title>MOT database genomes.</title>
        <authorList>
            <person name="Joseph S."/>
            <person name="Aduse-Opoku J."/>
            <person name="Hashim A."/>
            <person name="Wade W."/>
            <person name="Curtis M."/>
        </authorList>
    </citation>
    <scope>NUCLEOTIDE SEQUENCE [LARGE SCALE GENOMIC DNA]</scope>
    <source>
        <strain evidence="10 13">WMus004</strain>
    </source>
</reference>
<keyword evidence="4 9" id="KW-0812">Transmembrane</keyword>
<dbReference type="InterPro" id="IPR037673">
    <property type="entry name" value="MSC/AndL"/>
</dbReference>
<name>A0A3P1V680_9ACTO</name>
<dbReference type="Gene3D" id="1.10.1200.120">
    <property type="entry name" value="Large-conductance mechanosensitive channel, MscL, domain 1"/>
    <property type="match status" value="1"/>
</dbReference>
<evidence type="ECO:0000256" key="6">
    <source>
        <dbReference type="ARBA" id="ARBA00023065"/>
    </source>
</evidence>
<dbReference type="InterPro" id="IPR001185">
    <property type="entry name" value="MS_channel"/>
</dbReference>
<dbReference type="EMBL" id="JACBXV010000246">
    <property type="protein sequence ID" value="NYS70254.1"/>
    <property type="molecule type" value="Genomic_DNA"/>
</dbReference>
<dbReference type="PANTHER" id="PTHR30266:SF2">
    <property type="entry name" value="LARGE-CONDUCTANCE MECHANOSENSITIVE CHANNEL"/>
    <property type="match status" value="1"/>
</dbReference>
<accession>A0A3P1V680</accession>
<dbReference type="NCBIfam" id="TIGR00220">
    <property type="entry name" value="mscL"/>
    <property type="match status" value="1"/>
</dbReference>
<dbReference type="RefSeq" id="WP_124933885.1">
    <property type="nucleotide sequence ID" value="NZ_JACBXV010000246.1"/>
</dbReference>
<evidence type="ECO:0000313" key="12">
    <source>
        <dbReference type="Proteomes" id="UP000271272"/>
    </source>
</evidence>
<evidence type="ECO:0000256" key="2">
    <source>
        <dbReference type="ARBA" id="ARBA00022448"/>
    </source>
</evidence>
<evidence type="ECO:0000256" key="9">
    <source>
        <dbReference type="SAM" id="Phobius"/>
    </source>
</evidence>
<feature type="transmembrane region" description="Helical" evidence="9">
    <location>
        <begin position="72"/>
        <end position="93"/>
    </location>
</feature>
<evidence type="ECO:0000256" key="4">
    <source>
        <dbReference type="ARBA" id="ARBA00022692"/>
    </source>
</evidence>
<proteinExistence type="predicted"/>
<keyword evidence="7 9" id="KW-0472">Membrane</keyword>
<dbReference type="Pfam" id="PF01741">
    <property type="entry name" value="MscL"/>
    <property type="match status" value="1"/>
</dbReference>
<keyword evidence="5 9" id="KW-1133">Transmembrane helix</keyword>
<comment type="caution">
    <text evidence="11">The sequence shown here is derived from an EMBL/GenBank/DDBJ whole genome shotgun (WGS) entry which is preliminary data.</text>
</comment>
<feature type="transmembrane region" description="Helical" evidence="9">
    <location>
        <begin position="12"/>
        <end position="31"/>
    </location>
</feature>
<dbReference type="SUPFAM" id="SSF81330">
    <property type="entry name" value="Gated mechanosensitive channel"/>
    <property type="match status" value="1"/>
</dbReference>
<evidence type="ECO:0000256" key="1">
    <source>
        <dbReference type="ARBA" id="ARBA00004141"/>
    </source>
</evidence>
<protein>
    <submittedName>
        <fullName evidence="11">Large conductance mechanosensitive channel protein MscL</fullName>
    </submittedName>
</protein>
<comment type="subcellular location">
    <subcellularLocation>
        <location evidence="1">Membrane</location>
        <topology evidence="1">Multi-pass membrane protein</topology>
    </subcellularLocation>
</comment>
<dbReference type="GO" id="GO:0016020">
    <property type="term" value="C:membrane"/>
    <property type="evidence" value="ECO:0007669"/>
    <property type="project" value="UniProtKB-SubCell"/>
</dbReference>
<evidence type="ECO:0000256" key="8">
    <source>
        <dbReference type="ARBA" id="ARBA00023303"/>
    </source>
</evidence>
<dbReference type="GO" id="GO:0008381">
    <property type="term" value="F:mechanosensitive monoatomic ion channel activity"/>
    <property type="evidence" value="ECO:0007669"/>
    <property type="project" value="InterPro"/>
</dbReference>
<evidence type="ECO:0000256" key="7">
    <source>
        <dbReference type="ARBA" id="ARBA00023136"/>
    </source>
</evidence>